<feature type="domain" description="Tyrosinase copper-binding" evidence="13">
    <location>
        <begin position="1204"/>
        <end position="1215"/>
    </location>
</feature>
<feature type="signal peptide" evidence="11">
    <location>
        <begin position="1"/>
        <end position="27"/>
    </location>
</feature>
<feature type="domain" description="Tyrosinase copper-binding" evidence="13">
    <location>
        <begin position="490"/>
        <end position="501"/>
    </location>
</feature>
<name>A0A7J6HS67_CANSA</name>
<keyword evidence="7" id="KW-0186">Copper</keyword>
<evidence type="ECO:0000256" key="4">
    <source>
        <dbReference type="ARBA" id="ARBA00022723"/>
    </source>
</evidence>
<evidence type="ECO:0000313" key="14">
    <source>
        <dbReference type="EMBL" id="KAF4398117.1"/>
    </source>
</evidence>
<reference evidence="14 15" key="1">
    <citation type="journal article" date="2020" name="bioRxiv">
        <title>Sequence and annotation of 42 cannabis genomes reveals extensive copy number variation in cannabinoid synthesis and pathogen resistance genes.</title>
        <authorList>
            <person name="Mckernan K.J."/>
            <person name="Helbert Y."/>
            <person name="Kane L.T."/>
            <person name="Ebling H."/>
            <person name="Zhang L."/>
            <person name="Liu B."/>
            <person name="Eaton Z."/>
            <person name="Mclaughlin S."/>
            <person name="Kingan S."/>
            <person name="Baybayan P."/>
            <person name="Concepcion G."/>
            <person name="Jordan M."/>
            <person name="Riva A."/>
            <person name="Barbazuk W."/>
            <person name="Harkins T."/>
        </authorList>
    </citation>
    <scope>NUCLEOTIDE SEQUENCE [LARGE SCALE GENOMIC DNA]</scope>
    <source>
        <strain evidence="15">cv. Jamaican Lion 4</strain>
        <tissue evidence="14">Leaf</tissue>
    </source>
</reference>
<keyword evidence="5" id="KW-0883">Thioether bond</keyword>
<dbReference type="PANTHER" id="PTHR11474:SF95">
    <property type="entry name" value="POLYPHENOL OXIDASE, CHLOROPLASTIC-LIKE"/>
    <property type="match status" value="1"/>
</dbReference>
<dbReference type="GO" id="GO:0004097">
    <property type="term" value="F:catechol oxidase activity"/>
    <property type="evidence" value="ECO:0007669"/>
    <property type="project" value="InterPro"/>
</dbReference>
<gene>
    <name evidence="14" type="ORF">G4B88_019838</name>
</gene>
<feature type="region of interest" description="Disordered" evidence="10">
    <location>
        <begin position="579"/>
        <end position="602"/>
    </location>
</feature>
<dbReference type="PROSITE" id="PS00498">
    <property type="entry name" value="TYROSINASE_2"/>
    <property type="match status" value="3"/>
</dbReference>
<sequence>MLFLTAANKSIALQLTLLKSPLLIAMASLSLTHPLVMTTTPSAPTIRTPFPTKPNQPGFVRRLACKASDQGSNKKNPSKLDRRDMLIGLGGLYGVAGLTLDPLASATGPVQAPDLSKCHNLLDPPSEKLKDVKCCPPYSDKIVDFRPCQPPRTLRIRPAAQWMDPDDVAKYKKALALMKALPEDDPRSFVQQAKVHCAYCNGAYDQVNSGNDHYIQVHHSSLQEKTSIGMTKIVPTSFIFRANVLSDTPIRAYSVTIRSHVQALNYYRTIVPPRRKSNASNRRRLAPHHSTMLSPLCTPSGAAPPSISCRTPSSTTTAGIYQIWLNRLKERLRCGGATSSSDWNRETSYLIDDPSFALPFWNWDHPSGYQIPSIFVDQTSPLYDLNRNPCHLPPTMVDLDYTAGEIFNPKPPVSEAQQVSINLSVMYRQMVSSAKIPLLFFGEPYKNGDCPDPGQGSIESMPHNTIHIWCGDNRRENWEDMGSFHSSGRDPLFYSHHANVDRMWNIWKSIPGAKRVDINDQDYLNSTFLFYDENAQLVRVRVGDSLDSKKLGYVYQEVDLPWLRSKPRPTKINQQKMLTKKTNNSGSLPVKDPPPNNEDMNITPISRFPLTLSETVTIVVKRPQKSRSRYEKEFKEEVLVVSGIHYNIDEPVKFDIYINDEDDDAITGPQKAEFAGSFSTVVHKSKVGVQSCDQMKLNIGISDLLEDIGADDDDSVKVTLVPRSVPTSIFHSYTKDTPENVKGMTKRRVKGGEAEEDDIEADPSETLPPPLQIEPPLDSTTQGVVFHVETNGNECWQRDDYRLNRRDSRSWNFDDIRSWRRNWSIEAWTYCFLSTNDMASLSLTHPLAISTTPSAPTIRIPFSTKHNQLGFVRRKHACKASTSTSNSATTDDDENKKNPKKLDRRDMLIGLGGLYGVAGLATEPFASATPVAAPDLSTCHTLKDPPPSAPLNPGDVKCCPPYSDNIIDFKPARSFTRLRIRPAAHTLDPDGIAKYKKALELMRALPEDDPRSFAQQAKIHCAYCNGAYDQVGFPSQYIQVHNSWLFFPFHRWYLYFYEKILGNLINDPTFALPFWNWDHPSGYQMPSIFVDPTSSLYDQYRNQSHLPPALIDLDFTVSEVKNPTAAPTDAEQTATNLKVMYRQMVSNAKNATLFFGKPYRTGDAPNPGQGSIESIPHTPVHIWTGDNRRANWEDMGNFYSAGRDPLFYSHHANVDRMWNIWKSLPGAKRVDITDPDFLNTTFVFYDENAQLVRVKVGDSLDSRKLGYVYEDVDLPWLRPKKSRSKLEKEDEEEVLVIQGIDYANNVPVKFDVYINDEDDDAVTGPEKSEFAGSFATVPHSTDSGATNIKTELNLGITELLEDIGADDDDKVKVTLVPKSASTTPSEGSSSKFDRRDMLIGLGGLYGVAGLASNPLASATPVVAPDLSKCHNLKDPPLHPPLDPADVKCCAPFSDKIIDFRPSRPSRKLRIRPAAQWLDHEEIAKYKKAVELMKALPQDDPRSFIQQAKVHCAYCNGAYDQKILGSLINDPTFALPFWNWDDPSGYKIPSIFVDPTSSLYDDENRNQTHLPLALVDLDYTEKRTKNPTLFFGNPYRTGTPPNPGAGTVENVPHSPVHIWTGDNRRSNGEDMGHFYSAGRDSVFYSHHANVDRMWNIWKSLPGPKRVDISDPDYLNSTFVFYDENAQLVRVRVGDSLDSRKSGYVYEDVHIPWLKSKPRATKSKIVKLLKKHGITRAADVNITPLSQFPITLDKTVTTVVPRPKKSRSKFEKEDEEEDDEAISGPEKSEFAGSFATVPHNPEGGHNIKTELNLGISELLEDIGADDDDKVIVTLVPKSGLGKGSLIKKLHSSNNSKGKEKCKGKEKIVEHLDSTKSYEKFIAEIWTFACPKQPYNYECGYYVLTYIRDMLQHSNPIEAIKAKVWEDNGGKMLSGCGMGLSVGGAAGTVFSGIGWAVGDPAMASLSLALTHPLVITTTPFAPFPKKQNQLVGFVRRFSCKASSPSEGGSSKFDRRDMLIGLGGLYGVASLASDPLASATPIVAPDLSKCHKLKDPPEFPPLDPADVKCCAPFSTKGAIDFTPSRPSGKSRIRPAAQWLHHDELAKYKKAVELMKALPEDDPRNFIQQAKVHCAYCNGAYDQVKSPSDQYIQVHNSWLFFPFHRWYLYFHEKILGKLIGDPTFSLPFWNWDDPSGYTIPTIFNDPTSSLYDENRNQTHLPPTIIDLNYAETDDGHPSKPPLPDPEQIASNHYTMYRQMVHCKIGTLFFGNPYRTGSPPSPGAGSIENVPHSPVHVWTGDSNRRANGEDMGHFYSAGRDPVFYSHHANVDRMWNIWKTLPGSKRVDISDPDYLNSTFVFYDENAQLVRVKVGDSLDSRKLGYVYEDVPIDWLKFKPKATKSKIVKMLRKHGIARADDVNIIPLSQFPITLDKTVKTVVARPKKSRSKFEKEDEEEVLVIQGIDFANNVAVKFDVYINDEDDEAISGPENSEFAGSFATVPHNPEGGHNIKTELNLGISELLEDIGADDDDKVVVTLVPKSGLGKVKIDGIKIDFIS</sequence>
<evidence type="ECO:0000256" key="7">
    <source>
        <dbReference type="ARBA" id="ARBA00023008"/>
    </source>
</evidence>
<dbReference type="PROSITE" id="PS00497">
    <property type="entry name" value="TYROSINASE_1"/>
    <property type="match status" value="2"/>
</dbReference>
<evidence type="ECO:0000256" key="2">
    <source>
        <dbReference type="ARBA" id="ARBA00004456"/>
    </source>
</evidence>
<evidence type="ECO:0000259" key="12">
    <source>
        <dbReference type="PROSITE" id="PS00497"/>
    </source>
</evidence>
<evidence type="ECO:0000259" key="13">
    <source>
        <dbReference type="PROSITE" id="PS00498"/>
    </source>
</evidence>
<dbReference type="Gene3D" id="1.10.1280.10">
    <property type="entry name" value="Di-copper center containing domain from catechol oxidase"/>
    <property type="match status" value="5"/>
</dbReference>
<dbReference type="Pfam" id="PF12143">
    <property type="entry name" value="PPO1_KFDV"/>
    <property type="match status" value="4"/>
</dbReference>
<keyword evidence="15" id="KW-1185">Reference proteome</keyword>
<organism evidence="14 15">
    <name type="scientific">Cannabis sativa</name>
    <name type="common">Hemp</name>
    <name type="synonym">Marijuana</name>
    <dbReference type="NCBI Taxonomy" id="3483"/>
    <lineage>
        <taxon>Eukaryota</taxon>
        <taxon>Viridiplantae</taxon>
        <taxon>Streptophyta</taxon>
        <taxon>Embryophyta</taxon>
        <taxon>Tracheophyta</taxon>
        <taxon>Spermatophyta</taxon>
        <taxon>Magnoliopsida</taxon>
        <taxon>eudicotyledons</taxon>
        <taxon>Gunneridae</taxon>
        <taxon>Pentapetalae</taxon>
        <taxon>rosids</taxon>
        <taxon>fabids</taxon>
        <taxon>Rosales</taxon>
        <taxon>Cannabaceae</taxon>
        <taxon>Cannabis</taxon>
    </lineage>
</organism>
<feature type="domain" description="Tyrosinase copper-binding" evidence="12">
    <location>
        <begin position="2150"/>
        <end position="2167"/>
    </location>
</feature>
<dbReference type="PRINTS" id="PR00092">
    <property type="entry name" value="TYROSINASE"/>
</dbReference>
<dbReference type="InterPro" id="IPR008922">
    <property type="entry name" value="Di-copper_centre_dom_sf"/>
</dbReference>
<feature type="compositionally biased region" description="Acidic residues" evidence="10">
    <location>
        <begin position="754"/>
        <end position="763"/>
    </location>
</feature>
<protein>
    <recommendedName>
        <fullName evidence="12 13">Tyrosinase copper-binding domain-containing protein</fullName>
    </recommendedName>
</protein>
<dbReference type="InterPro" id="IPR022739">
    <property type="entry name" value="Polyphenol_oxidase_cen"/>
</dbReference>
<keyword evidence="9" id="KW-1015">Disulfide bond</keyword>
<accession>A0A7J6HS67</accession>
<evidence type="ECO:0000256" key="9">
    <source>
        <dbReference type="ARBA" id="ARBA00023157"/>
    </source>
</evidence>
<keyword evidence="8" id="KW-0793">Thylakoid</keyword>
<dbReference type="GO" id="GO:0046872">
    <property type="term" value="F:metal ion binding"/>
    <property type="evidence" value="ECO:0007669"/>
    <property type="project" value="UniProtKB-KW"/>
</dbReference>
<comment type="similarity">
    <text evidence="3">Belongs to the tyrosinase family.</text>
</comment>
<dbReference type="InterPro" id="IPR050316">
    <property type="entry name" value="Tyrosinase/Hemocyanin"/>
</dbReference>
<feature type="domain" description="Tyrosinase copper-binding" evidence="12">
    <location>
        <begin position="1041"/>
        <end position="1058"/>
    </location>
</feature>
<evidence type="ECO:0000256" key="8">
    <source>
        <dbReference type="ARBA" id="ARBA00023078"/>
    </source>
</evidence>
<proteinExistence type="inferred from homology"/>
<feature type="domain" description="Tyrosinase copper-binding" evidence="13">
    <location>
        <begin position="2314"/>
        <end position="2325"/>
    </location>
</feature>
<feature type="region of interest" description="Disordered" evidence="10">
    <location>
        <begin position="876"/>
        <end position="903"/>
    </location>
</feature>
<evidence type="ECO:0000256" key="6">
    <source>
        <dbReference type="ARBA" id="ARBA00023002"/>
    </source>
</evidence>
<dbReference type="PANTHER" id="PTHR11474">
    <property type="entry name" value="TYROSINASE FAMILY MEMBER"/>
    <property type="match status" value="1"/>
</dbReference>
<evidence type="ECO:0000256" key="1">
    <source>
        <dbReference type="ARBA" id="ARBA00001973"/>
    </source>
</evidence>
<feature type="compositionally biased region" description="Low complexity" evidence="10">
    <location>
        <begin position="880"/>
        <end position="889"/>
    </location>
</feature>
<dbReference type="InterPro" id="IPR022740">
    <property type="entry name" value="Polyphenol_oxidase_C"/>
</dbReference>
<evidence type="ECO:0000256" key="10">
    <source>
        <dbReference type="SAM" id="MobiDB-lite"/>
    </source>
</evidence>
<feature type="chain" id="PRO_5029799763" description="Tyrosinase copper-binding domain-containing protein" evidence="11">
    <location>
        <begin position="28"/>
        <end position="2551"/>
    </location>
</feature>
<evidence type="ECO:0000256" key="5">
    <source>
        <dbReference type="ARBA" id="ARBA00022784"/>
    </source>
</evidence>
<dbReference type="Proteomes" id="UP000583929">
    <property type="component" value="Unassembled WGS sequence"/>
</dbReference>
<dbReference type="InterPro" id="IPR002227">
    <property type="entry name" value="Tyrosinase_Cu-bd"/>
</dbReference>
<comment type="cofactor">
    <cofactor evidence="1">
        <name>Cu(2+)</name>
        <dbReference type="ChEBI" id="CHEBI:29036"/>
    </cofactor>
</comment>
<dbReference type="FunFam" id="1.10.1280.10:FF:000007">
    <property type="entry name" value="Polyphenol oxidase, chloroplastic"/>
    <property type="match status" value="1"/>
</dbReference>
<evidence type="ECO:0000256" key="11">
    <source>
        <dbReference type="SAM" id="SignalP"/>
    </source>
</evidence>
<evidence type="ECO:0000313" key="15">
    <source>
        <dbReference type="Proteomes" id="UP000583929"/>
    </source>
</evidence>
<comment type="caution">
    <text evidence="14">The sequence shown here is derived from an EMBL/GenBank/DDBJ whole genome shotgun (WGS) entry which is preliminary data.</text>
</comment>
<comment type="subcellular location">
    <subcellularLocation>
        <location evidence="2">Plastid</location>
        <location evidence="2">Chloroplast thylakoid lumen</location>
    </subcellularLocation>
</comment>
<feature type="compositionally biased region" description="Basic and acidic residues" evidence="10">
    <location>
        <begin position="894"/>
        <end position="903"/>
    </location>
</feature>
<dbReference type="Pfam" id="PF12142">
    <property type="entry name" value="PPO1_DWL"/>
    <property type="match status" value="3"/>
</dbReference>
<keyword evidence="11" id="KW-0732">Signal</keyword>
<feature type="region of interest" description="Disordered" evidence="10">
    <location>
        <begin position="1759"/>
        <end position="1796"/>
    </location>
</feature>
<keyword evidence="4" id="KW-0479">Metal-binding</keyword>
<keyword evidence="6" id="KW-0560">Oxidoreductase</keyword>
<feature type="region of interest" description="Disordered" evidence="10">
    <location>
        <begin position="743"/>
        <end position="770"/>
    </location>
</feature>
<dbReference type="SUPFAM" id="SSF48056">
    <property type="entry name" value="Di-copper centre-containing domain"/>
    <property type="match status" value="5"/>
</dbReference>
<evidence type="ECO:0000256" key="3">
    <source>
        <dbReference type="ARBA" id="ARBA00009928"/>
    </source>
</evidence>
<dbReference type="Pfam" id="PF00264">
    <property type="entry name" value="Tyrosinase"/>
    <property type="match status" value="4"/>
</dbReference>
<dbReference type="EMBL" id="JAATIQ010000029">
    <property type="protein sequence ID" value="KAF4398117.1"/>
    <property type="molecule type" value="Genomic_DNA"/>
</dbReference>
<dbReference type="GO" id="GO:0009543">
    <property type="term" value="C:chloroplast thylakoid lumen"/>
    <property type="evidence" value="ECO:0007669"/>
    <property type="project" value="UniProtKB-SubCell"/>
</dbReference>